<dbReference type="SUPFAM" id="SSF55486">
    <property type="entry name" value="Metalloproteases ('zincins'), catalytic domain"/>
    <property type="match status" value="1"/>
</dbReference>
<dbReference type="Proteomes" id="UP000095280">
    <property type="component" value="Unplaced"/>
</dbReference>
<dbReference type="PROSITE" id="PS50172">
    <property type="entry name" value="BRCT"/>
    <property type="match status" value="1"/>
</dbReference>
<evidence type="ECO:0000256" key="2">
    <source>
        <dbReference type="ARBA" id="ARBA00022670"/>
    </source>
</evidence>
<keyword evidence="2" id="KW-0645">Protease</keyword>
<dbReference type="GO" id="GO:0006508">
    <property type="term" value="P:proteolysis"/>
    <property type="evidence" value="ECO:0007669"/>
    <property type="project" value="UniProtKB-KW"/>
</dbReference>
<dbReference type="AlphaFoldDB" id="A0A1I8G8J8"/>
<dbReference type="InterPro" id="IPR001357">
    <property type="entry name" value="BRCT_dom"/>
</dbReference>
<keyword evidence="9" id="KW-1185">Reference proteome</keyword>
<dbReference type="GO" id="GO:0008237">
    <property type="term" value="F:metallopeptidase activity"/>
    <property type="evidence" value="ECO:0007669"/>
    <property type="project" value="UniProtKB-KW"/>
</dbReference>
<reference evidence="10" key="1">
    <citation type="submission" date="2016-11" db="UniProtKB">
        <authorList>
            <consortium name="WormBaseParasite"/>
        </authorList>
    </citation>
    <scope>IDENTIFICATION</scope>
</reference>
<dbReference type="SUPFAM" id="SSF52113">
    <property type="entry name" value="BRCT domain"/>
    <property type="match status" value="1"/>
</dbReference>
<dbReference type="Gene3D" id="3.40.390.10">
    <property type="entry name" value="Collagenase (Catalytic Domain)"/>
    <property type="match status" value="1"/>
</dbReference>
<sequence>QFLQKSRRSAASASRRHRQAEPWGHAGDVKSRRGQTAATHVFSGMSFALSKHEPRRTRLADCIRRHGGAVVAVNDFSRRYQSDPPNIDFFVQSYNCEFDDKFNEAIGARSDNTVPADYVLQCAARGRLLDVRLHALGWLGEDGDDRSEDSALAACLASLLPAWPRPLPNLLESQCQPQCYAEFLDFPDRFQRGESPSVLRLIRIRQLGESGQVAANSDLVEFLRASTGCSVVFGSGSGSSGRDCLLTWRPAGKSLARLRVGQYDYDIGLRRRGGRAYLEAMDLIAALSDAVHNPSTESVTVALLSNGLFERAISEPIYGRGTGDRCCVVSTASAASLDSAVDPMMSRHHLLGTSLHELLHCFGLDHCPYASCVLNAYSDDSGLLDEASLPALLICPVDLRKLCSIVSPDSANTVLLSGRRLPEYFDRLAALLSRLRLGANASLAEAMRDRAVAALEAIGEP</sequence>
<dbReference type="GO" id="GO:0046872">
    <property type="term" value="F:metal ion binding"/>
    <property type="evidence" value="ECO:0007669"/>
    <property type="project" value="UniProtKB-KW"/>
</dbReference>
<dbReference type="InterPro" id="IPR012962">
    <property type="entry name" value="Pept_M54_archaemetzincn"/>
</dbReference>
<dbReference type="PANTHER" id="PTHR15910:SF1">
    <property type="entry name" value="ARCHAEMETZINCIN-2"/>
    <property type="match status" value="1"/>
</dbReference>
<dbReference type="InterPro" id="IPR036420">
    <property type="entry name" value="BRCT_dom_sf"/>
</dbReference>
<feature type="domain" description="BRCT" evidence="8">
    <location>
        <begin position="37"/>
        <end position="136"/>
    </location>
</feature>
<organism evidence="9 10">
    <name type="scientific">Macrostomum lignano</name>
    <dbReference type="NCBI Taxonomy" id="282301"/>
    <lineage>
        <taxon>Eukaryota</taxon>
        <taxon>Metazoa</taxon>
        <taxon>Spiralia</taxon>
        <taxon>Lophotrochozoa</taxon>
        <taxon>Platyhelminthes</taxon>
        <taxon>Rhabditophora</taxon>
        <taxon>Macrostomorpha</taxon>
        <taxon>Macrostomida</taxon>
        <taxon>Macrostomidae</taxon>
        <taxon>Macrostomum</taxon>
    </lineage>
</organism>
<feature type="compositionally biased region" description="Basic residues" evidence="7">
    <location>
        <begin position="1"/>
        <end position="18"/>
    </location>
</feature>
<evidence type="ECO:0000259" key="8">
    <source>
        <dbReference type="PROSITE" id="PS50172"/>
    </source>
</evidence>
<evidence type="ECO:0000256" key="4">
    <source>
        <dbReference type="ARBA" id="ARBA00022801"/>
    </source>
</evidence>
<name>A0A1I8G8J8_9PLAT</name>
<proteinExistence type="predicted"/>
<evidence type="ECO:0000313" key="10">
    <source>
        <dbReference type="WBParaSite" id="maker-uti_cns_0001178-snap-gene-0.8-mRNA-1"/>
    </source>
</evidence>
<evidence type="ECO:0000256" key="6">
    <source>
        <dbReference type="ARBA" id="ARBA00023049"/>
    </source>
</evidence>
<dbReference type="Gene3D" id="3.40.50.10190">
    <property type="entry name" value="BRCT domain"/>
    <property type="match status" value="1"/>
</dbReference>
<keyword evidence="4" id="KW-0378">Hydrolase</keyword>
<feature type="region of interest" description="Disordered" evidence="7">
    <location>
        <begin position="1"/>
        <end position="34"/>
    </location>
</feature>
<keyword evidence="6" id="KW-0482">Metalloprotease</keyword>
<comment type="cofactor">
    <cofactor evidence="1">
        <name>Zn(2+)</name>
        <dbReference type="ChEBI" id="CHEBI:29105"/>
    </cofactor>
</comment>
<keyword evidence="3" id="KW-0479">Metal-binding</keyword>
<protein>
    <submittedName>
        <fullName evidence="10">BRCT domain-containing protein</fullName>
    </submittedName>
</protein>
<evidence type="ECO:0000256" key="3">
    <source>
        <dbReference type="ARBA" id="ARBA00022723"/>
    </source>
</evidence>
<accession>A0A1I8G8J8</accession>
<dbReference type="InterPro" id="IPR024079">
    <property type="entry name" value="MetalloPept_cat_dom_sf"/>
</dbReference>
<evidence type="ECO:0000256" key="5">
    <source>
        <dbReference type="ARBA" id="ARBA00022833"/>
    </source>
</evidence>
<keyword evidence="5" id="KW-0862">Zinc</keyword>
<dbReference type="PANTHER" id="PTHR15910">
    <property type="entry name" value="ARCHAEMETZINCIN"/>
    <property type="match status" value="1"/>
</dbReference>
<dbReference type="WBParaSite" id="maker-uti_cns_0001178-snap-gene-0.8-mRNA-1">
    <property type="protein sequence ID" value="maker-uti_cns_0001178-snap-gene-0.8-mRNA-1"/>
    <property type="gene ID" value="maker-uti_cns_0001178-snap-gene-0.8"/>
</dbReference>
<evidence type="ECO:0000256" key="1">
    <source>
        <dbReference type="ARBA" id="ARBA00001947"/>
    </source>
</evidence>
<evidence type="ECO:0000313" key="9">
    <source>
        <dbReference type="Proteomes" id="UP000095280"/>
    </source>
</evidence>
<evidence type="ECO:0000256" key="7">
    <source>
        <dbReference type="SAM" id="MobiDB-lite"/>
    </source>
</evidence>